<dbReference type="Proteomes" id="UP000825729">
    <property type="component" value="Unassembled WGS sequence"/>
</dbReference>
<organism evidence="1 2">
    <name type="scientific">Aristolochia fimbriata</name>
    <name type="common">White veined hardy Dutchman's pipe vine</name>
    <dbReference type="NCBI Taxonomy" id="158543"/>
    <lineage>
        <taxon>Eukaryota</taxon>
        <taxon>Viridiplantae</taxon>
        <taxon>Streptophyta</taxon>
        <taxon>Embryophyta</taxon>
        <taxon>Tracheophyta</taxon>
        <taxon>Spermatophyta</taxon>
        <taxon>Magnoliopsida</taxon>
        <taxon>Magnoliidae</taxon>
        <taxon>Piperales</taxon>
        <taxon>Aristolochiaceae</taxon>
        <taxon>Aristolochia</taxon>
    </lineage>
</organism>
<proteinExistence type="predicted"/>
<gene>
    <name evidence="1" type="ORF">H6P81_020549</name>
</gene>
<protein>
    <submittedName>
        <fullName evidence="1">Uncharacterized protein</fullName>
    </submittedName>
</protein>
<dbReference type="EMBL" id="JAINDJ010000008">
    <property type="protein sequence ID" value="KAG9440384.1"/>
    <property type="molecule type" value="Genomic_DNA"/>
</dbReference>
<evidence type="ECO:0000313" key="2">
    <source>
        <dbReference type="Proteomes" id="UP000825729"/>
    </source>
</evidence>
<sequence length="336" mass="37019">MEQVPVPAPEMPLAAAAVVRNETIAKEEAEEYRGVDRAVQRTWTISCRRASTATSVAAAASVIQGVFCRDMAAVSNLLSQVGFNRPIPINLLASDTRMMIRMQQSKMIMKTLPILTICSLMVWTAITTQVQAVEFEVTNEAVGTPGSTRFEKEVGIDYGKQTLQSASTFIWQTFKQAKNERKNIQRVRLIVRSMSGNAAASTSNDEISLNANFVENLSGDAKVPVTGVLYHEMTHVWQWNGNGQAPGALIEGIADFVRLKANYADPNWVQPGGGDKWDGGYGVTARFLDYLNGIKDGFVADLNRKMKDGYSENFFVELMGKNVNQLWTEYKAQCGG</sequence>
<dbReference type="PANTHER" id="PTHR33321">
    <property type="match status" value="1"/>
</dbReference>
<reference evidence="1 2" key="1">
    <citation type="submission" date="2021-07" db="EMBL/GenBank/DDBJ databases">
        <title>The Aristolochia fimbriata genome: insights into angiosperm evolution, floral development and chemical biosynthesis.</title>
        <authorList>
            <person name="Jiao Y."/>
        </authorList>
    </citation>
    <scope>NUCLEOTIDE SEQUENCE [LARGE SCALE GENOMIC DNA]</scope>
    <source>
        <strain evidence="1">IBCAS-2021</strain>
        <tissue evidence="1">Leaf</tissue>
    </source>
</reference>
<accession>A0AAV7DVU5</accession>
<evidence type="ECO:0000313" key="1">
    <source>
        <dbReference type="EMBL" id="KAG9440384.1"/>
    </source>
</evidence>
<dbReference type="AlphaFoldDB" id="A0AAV7DVU5"/>
<keyword evidence="2" id="KW-1185">Reference proteome</keyword>
<dbReference type="Pfam" id="PF04450">
    <property type="entry name" value="BSP"/>
    <property type="match status" value="1"/>
</dbReference>
<dbReference type="InterPro" id="IPR007541">
    <property type="entry name" value="Uncharacterised_BSP"/>
</dbReference>
<dbReference type="PANTHER" id="PTHR33321:SF12">
    <property type="entry name" value="PLANT BASIC SECRETORY PROTEIN (BSP) FAMILY PROTEIN"/>
    <property type="match status" value="1"/>
</dbReference>
<comment type="caution">
    <text evidence="1">The sequence shown here is derived from an EMBL/GenBank/DDBJ whole genome shotgun (WGS) entry which is preliminary data.</text>
</comment>
<name>A0AAV7DVU5_ARIFI</name>